<protein>
    <submittedName>
        <fullName evidence="1">Uncharacterized protein</fullName>
    </submittedName>
</protein>
<evidence type="ECO:0000313" key="2">
    <source>
        <dbReference type="Proteomes" id="UP000232003"/>
    </source>
</evidence>
<organism evidence="1 2">
    <name type="scientific">Nostoc flagelliforme CCNUN1</name>
    <dbReference type="NCBI Taxonomy" id="2038116"/>
    <lineage>
        <taxon>Bacteria</taxon>
        <taxon>Bacillati</taxon>
        <taxon>Cyanobacteriota</taxon>
        <taxon>Cyanophyceae</taxon>
        <taxon>Nostocales</taxon>
        <taxon>Nostocaceae</taxon>
        <taxon>Nostoc</taxon>
    </lineage>
</organism>
<name>A0A2K8SIF0_9NOSO</name>
<gene>
    <name evidence="1" type="ORF">COO91_00907</name>
</gene>
<evidence type="ECO:0000313" key="1">
    <source>
        <dbReference type="EMBL" id="AUB35053.1"/>
    </source>
</evidence>
<dbReference type="EMBL" id="CP024785">
    <property type="protein sequence ID" value="AUB35053.1"/>
    <property type="molecule type" value="Genomic_DNA"/>
</dbReference>
<reference evidence="1 2" key="1">
    <citation type="submission" date="2017-11" db="EMBL/GenBank/DDBJ databases">
        <title>Complete genome of a free-living desiccation-tolerant cyanobacterium and its photosynthetic adaptation to extreme terrestrial habitat.</title>
        <authorList>
            <person name="Shang J."/>
        </authorList>
    </citation>
    <scope>NUCLEOTIDE SEQUENCE [LARGE SCALE GENOMIC DNA]</scope>
    <source>
        <strain evidence="1 2">CCNUN1</strain>
    </source>
</reference>
<sequence length="41" mass="4517">MTTAISYAGRLRHRSSVNTAVSRVGSRLIISGRVFRDIAIK</sequence>
<dbReference type="KEGG" id="nfl:COO91_00907"/>
<accession>A0A2K8SIF0</accession>
<dbReference type="AlphaFoldDB" id="A0A2K8SIF0"/>
<dbReference type="Proteomes" id="UP000232003">
    <property type="component" value="Chromosome"/>
</dbReference>
<proteinExistence type="predicted"/>
<keyword evidence="2" id="KW-1185">Reference proteome</keyword>